<evidence type="ECO:0000256" key="6">
    <source>
        <dbReference type="PROSITE-ProRule" id="PRU00104"/>
    </source>
</evidence>
<evidence type="ECO:0000256" key="1">
    <source>
        <dbReference type="ARBA" id="ARBA00000885"/>
    </source>
</evidence>
<keyword evidence="9" id="KW-1185">Reference proteome</keyword>
<keyword evidence="4" id="KW-0808">Transferase</keyword>
<dbReference type="Gene3D" id="1.25.10.10">
    <property type="entry name" value="Leucine-rich Repeat Variant"/>
    <property type="match status" value="1"/>
</dbReference>
<dbReference type="EMBL" id="JACMSC010000011">
    <property type="protein sequence ID" value="KAG6500138.1"/>
    <property type="molecule type" value="Genomic_DNA"/>
</dbReference>
<dbReference type="PROSITE" id="PS50237">
    <property type="entry name" value="HECT"/>
    <property type="match status" value="1"/>
</dbReference>
<evidence type="ECO:0000256" key="2">
    <source>
        <dbReference type="ARBA" id="ARBA00006331"/>
    </source>
</evidence>
<dbReference type="GO" id="GO:0000209">
    <property type="term" value="P:protein polyubiquitination"/>
    <property type="evidence" value="ECO:0007669"/>
    <property type="project" value="TreeGrafter"/>
</dbReference>
<dbReference type="InterPro" id="IPR035983">
    <property type="entry name" value="Hect_E3_ubiquitin_ligase"/>
</dbReference>
<dbReference type="GO" id="GO:0061630">
    <property type="term" value="F:ubiquitin protein ligase activity"/>
    <property type="evidence" value="ECO:0007669"/>
    <property type="project" value="UniProtKB-EC"/>
</dbReference>
<evidence type="ECO:0000256" key="3">
    <source>
        <dbReference type="ARBA" id="ARBA00012485"/>
    </source>
</evidence>
<comment type="similarity">
    <text evidence="2">Belongs to the UPL family. K-HECT subfamily.</text>
</comment>
<dbReference type="InterPro" id="IPR011989">
    <property type="entry name" value="ARM-like"/>
</dbReference>
<dbReference type="InterPro" id="IPR045322">
    <property type="entry name" value="HECTD1/TRIP12-like"/>
</dbReference>
<dbReference type="Pfam" id="PF25579">
    <property type="entry name" value="TPR_TRIP12_N"/>
    <property type="match status" value="1"/>
</dbReference>
<comment type="catalytic activity">
    <reaction evidence="1">
        <text>S-ubiquitinyl-[E2 ubiquitin-conjugating enzyme]-L-cysteine + [acceptor protein]-L-lysine = [E2 ubiquitin-conjugating enzyme]-L-cysteine + N(6)-ubiquitinyl-[acceptor protein]-L-lysine.</text>
        <dbReference type="EC" id="2.3.2.26"/>
    </reaction>
</comment>
<dbReference type="SMART" id="SM00119">
    <property type="entry name" value="HECTc"/>
    <property type="match status" value="1"/>
</dbReference>
<dbReference type="PANTHER" id="PTHR45670:SF10">
    <property type="entry name" value="E3 UBIQUITIN-PROTEIN LIGASE UPL4"/>
    <property type="match status" value="1"/>
</dbReference>
<dbReference type="Gene3D" id="3.30.2410.10">
    <property type="entry name" value="Hect, E3 ligase catalytic domain"/>
    <property type="match status" value="1"/>
</dbReference>
<dbReference type="InterPro" id="IPR016024">
    <property type="entry name" value="ARM-type_fold"/>
</dbReference>
<comment type="caution">
    <text evidence="8">The sequence shown here is derived from an EMBL/GenBank/DDBJ whole genome shotgun (WGS) entry which is preliminary data.</text>
</comment>
<dbReference type="PANTHER" id="PTHR45670">
    <property type="entry name" value="E3 UBIQUITIN-PROTEIN LIGASE TRIP12"/>
    <property type="match status" value="1"/>
</dbReference>
<dbReference type="SUPFAM" id="SSF48371">
    <property type="entry name" value="ARM repeat"/>
    <property type="match status" value="1"/>
</dbReference>
<dbReference type="SUPFAM" id="SSF56204">
    <property type="entry name" value="Hect, E3 ligase catalytic domain"/>
    <property type="match status" value="1"/>
</dbReference>
<keyword evidence="5 6" id="KW-0833">Ubl conjugation pathway</keyword>
<dbReference type="Pfam" id="PF00632">
    <property type="entry name" value="HECT"/>
    <property type="match status" value="1"/>
</dbReference>
<dbReference type="InterPro" id="IPR000569">
    <property type="entry name" value="HECT_dom"/>
</dbReference>
<evidence type="ECO:0000256" key="5">
    <source>
        <dbReference type="ARBA" id="ARBA00022786"/>
    </source>
</evidence>
<dbReference type="Proteomes" id="UP000734854">
    <property type="component" value="Unassembled WGS sequence"/>
</dbReference>
<evidence type="ECO:0000256" key="4">
    <source>
        <dbReference type="ARBA" id="ARBA00022679"/>
    </source>
</evidence>
<evidence type="ECO:0000313" key="9">
    <source>
        <dbReference type="Proteomes" id="UP000734854"/>
    </source>
</evidence>
<accession>A0A8J5KUR1</accession>
<sequence length="1496" mass="167490">MDRSQKRKISDGELPVKKRACRSTERLPVSFASRTELQRSISAGSDRGKGLPDHGLLGSDNRAMGLSKRRVHRVVARLADDGSGESAQLEALTELCEMLSFVMEDAIERFPLEELVPSLLKLNANGRNPEIMLLAIRALTYLLDARPSSAAAIARHGGITVLCGKLLAIEYLDVAEKCHQALEKISRGYPVACLKAGAVNAVLTYIDFFPSNIQRVAVITVTNMCKELSPDYSSIIMEAVPSLCTLLQYENKELVETVSTCLAWVAYSVRYSPILTDELCKHGVIQKSLELIDNDSHRSISSMTFSSLVGLLTRLASHSQLAVRILFELSISRTLRGILIGSDMSHNSAYASTEDVQNNQVWEALKLTNQLIPEKKKDVPVNKLIQAKEKILMDEPNFLYQFAMEFLPASIQVVNSGANDYVCYGCISIIRRIAHYSTPEILLDSIKDTNISSFLAGLLSRKDIHLLISTLEIVEILMQKLPGVFLSSFIKEGVFYAIDMLLVQDKCIESVPHSDEKIAVSVVSRCMCFAFTPSSVPSSQLKTCKLGKDAIHNLGRKIKASYYLGHGAANSDMSCSKTLQHLRTLCRVLDDSMDTHSDDVGNLHEVKFSTQILDEVMRELSQGESLSTFEFVESGIARSLAHYLCNGKFLLGIHDSGLSDHILAVQKRFQIFASICLSKPSQNRDDTILACLLKNLQDALSSLDNFPVVRSQQLKPRKSYTDIPCSSPTMNPCLKVSFVRDNKDSNLLDFDNVLSIDISSSLVDAVEAYLWPKVSAMNRHQSEAVDYHISKLNLRASRLHHDSEGSSTEAYMNISYETYISNSLEVIRSQEEQLLPVKTSTKLTTDTEVAQGRITTVSPCMVNTKPRLTFSLRGKQLDRSKTLYQAVLEDQVSPGFDMIVGSKFWNQTYEFTYRIAEEDIANKNNMLDLVSQSNIFLNRLGFSFLKLPFFPTKLQAEMLSNIDRMNTSYDILFMLKILEGLNQFSMELSVNDRIQEFAEGRIDNFDDLKVIVSPVPKVDFVSSKLTEKLEQQMRDQLVLNTGCFPSWCSQLTSACPFLFSFEARLKYFYLTAFGSLRNQNNNIRHSDRSSMNSSEWHLVTSFHSRKKFKVDRNNILECAAKIMKLHAQSKGSLEVEYADEVGTGLGPTMEFYTLVSHEFQKVGLGMWREDYCAAKSSVCSDSSVLFAPCGLFPCPWSRKRSGGIKFSDVKKKFSLLGKLVAKAIKDGRTMDISFSNAFYKIMLEQELNICDIQSFDPDLGRTLLEFQALVNRKKFVESASGERDKDPSKLYYRSMAVEDLSLDFTLPAYTDYALASESAKMVNIANLEEYVALVIDATIGSGVARQINAFKSGFNEVFPLRYLQIFTEGELEQLLCGEQDTWDFFQLVNHIKFDHGYSVSSLMATHLLEIIQEYDYDQRRAFLQFVTGAPRLAHGGLAALNPKLTVVRKHSSFDADLDLPSVMTCANYLKLPPYSSKWFNAIPSGALSINSRGSAA</sequence>
<proteinExistence type="inferred from homology"/>
<feature type="domain" description="HECT" evidence="7">
    <location>
        <begin position="1146"/>
        <end position="1477"/>
    </location>
</feature>
<feature type="active site" description="Glycyl thioester intermediate" evidence="6">
    <location>
        <position position="1465"/>
    </location>
</feature>
<evidence type="ECO:0000259" key="7">
    <source>
        <dbReference type="PROSITE" id="PS50237"/>
    </source>
</evidence>
<dbReference type="EC" id="2.3.2.26" evidence="3"/>
<dbReference type="InterPro" id="IPR057948">
    <property type="entry name" value="TPR_TRIP12_N"/>
</dbReference>
<dbReference type="Gene3D" id="3.90.1750.10">
    <property type="entry name" value="Hect, E3 ligase catalytic domains"/>
    <property type="match status" value="1"/>
</dbReference>
<protein>
    <recommendedName>
        <fullName evidence="3">HECT-type E3 ubiquitin transferase</fullName>
        <ecNumber evidence="3">2.3.2.26</ecNumber>
    </recommendedName>
</protein>
<gene>
    <name evidence="8" type="ORF">ZIOFF_039952</name>
</gene>
<dbReference type="GO" id="GO:0043161">
    <property type="term" value="P:proteasome-mediated ubiquitin-dependent protein catabolic process"/>
    <property type="evidence" value="ECO:0007669"/>
    <property type="project" value="TreeGrafter"/>
</dbReference>
<evidence type="ECO:0000313" key="8">
    <source>
        <dbReference type="EMBL" id="KAG6500138.1"/>
    </source>
</evidence>
<organism evidence="8 9">
    <name type="scientific">Zingiber officinale</name>
    <name type="common">Ginger</name>
    <name type="synonym">Amomum zingiber</name>
    <dbReference type="NCBI Taxonomy" id="94328"/>
    <lineage>
        <taxon>Eukaryota</taxon>
        <taxon>Viridiplantae</taxon>
        <taxon>Streptophyta</taxon>
        <taxon>Embryophyta</taxon>
        <taxon>Tracheophyta</taxon>
        <taxon>Spermatophyta</taxon>
        <taxon>Magnoliopsida</taxon>
        <taxon>Liliopsida</taxon>
        <taxon>Zingiberales</taxon>
        <taxon>Zingiberaceae</taxon>
        <taxon>Zingiber</taxon>
    </lineage>
</organism>
<reference evidence="8 9" key="1">
    <citation type="submission" date="2020-08" db="EMBL/GenBank/DDBJ databases">
        <title>Plant Genome Project.</title>
        <authorList>
            <person name="Zhang R.-G."/>
        </authorList>
    </citation>
    <scope>NUCLEOTIDE SEQUENCE [LARGE SCALE GENOMIC DNA]</scope>
    <source>
        <tissue evidence="8">Rhizome</tissue>
    </source>
</reference>
<name>A0A8J5KUR1_ZINOF</name>